<keyword evidence="2" id="KW-0813">Transport</keyword>
<keyword evidence="4" id="KW-0653">Protein transport</keyword>
<keyword evidence="3" id="KW-1000">Mitochondrion outer membrane</keyword>
<dbReference type="OrthoDB" id="198787at2759"/>
<evidence type="ECO:0000259" key="8">
    <source>
        <dbReference type="Pfam" id="PF17171"/>
    </source>
</evidence>
<evidence type="ECO:0008006" key="11">
    <source>
        <dbReference type="Google" id="ProtNLM"/>
    </source>
</evidence>
<dbReference type="GO" id="GO:0007005">
    <property type="term" value="P:mitochondrion organization"/>
    <property type="evidence" value="ECO:0007669"/>
    <property type="project" value="TreeGrafter"/>
</dbReference>
<evidence type="ECO:0000256" key="6">
    <source>
        <dbReference type="ARBA" id="ARBA00023136"/>
    </source>
</evidence>
<protein>
    <recommendedName>
        <fullName evidence="11">GST C-terminal domain-containing protein</fullName>
    </recommendedName>
</protein>
<evidence type="ECO:0000313" key="9">
    <source>
        <dbReference type="EMBL" id="KAJ1974835.1"/>
    </source>
</evidence>
<keyword evidence="6" id="KW-0472">Membrane</keyword>
<dbReference type="EMBL" id="JANBQB010000600">
    <property type="protein sequence ID" value="KAJ1974835.1"/>
    <property type="molecule type" value="Genomic_DNA"/>
</dbReference>
<evidence type="ECO:0000313" key="10">
    <source>
        <dbReference type="Proteomes" id="UP001151582"/>
    </source>
</evidence>
<reference evidence="9" key="1">
    <citation type="submission" date="2022-07" db="EMBL/GenBank/DDBJ databases">
        <title>Phylogenomic reconstructions and comparative analyses of Kickxellomycotina fungi.</title>
        <authorList>
            <person name="Reynolds N.K."/>
            <person name="Stajich J.E."/>
            <person name="Barry K."/>
            <person name="Grigoriev I.V."/>
            <person name="Crous P."/>
            <person name="Smith M.E."/>
        </authorList>
    </citation>
    <scope>NUCLEOTIDE SEQUENCE</scope>
    <source>
        <strain evidence="9">RSA 567</strain>
    </source>
</reference>
<feature type="domain" description="Metaxin glutathione S-transferase" evidence="8">
    <location>
        <begin position="201"/>
        <end position="264"/>
    </location>
</feature>
<gene>
    <name evidence="9" type="ORF">H4R34_004569</name>
</gene>
<feature type="domain" description="Mitochondrial outer membrane transport complex Sam37/metaxin N-terminal" evidence="7">
    <location>
        <begin position="59"/>
        <end position="173"/>
    </location>
</feature>
<dbReference type="GO" id="GO:0001401">
    <property type="term" value="C:SAM complex"/>
    <property type="evidence" value="ECO:0007669"/>
    <property type="project" value="InterPro"/>
</dbReference>
<evidence type="ECO:0000256" key="5">
    <source>
        <dbReference type="ARBA" id="ARBA00023128"/>
    </source>
</evidence>
<evidence type="ECO:0000256" key="3">
    <source>
        <dbReference type="ARBA" id="ARBA00022787"/>
    </source>
</evidence>
<dbReference type="Proteomes" id="UP001151582">
    <property type="component" value="Unassembled WGS sequence"/>
</dbReference>
<dbReference type="InterPro" id="IPR019564">
    <property type="entry name" value="Sam37/metaxin_N"/>
</dbReference>
<accession>A0A9W8AY20</accession>
<dbReference type="PANTHER" id="PTHR12289">
    <property type="entry name" value="METAXIN RELATED"/>
    <property type="match status" value="1"/>
</dbReference>
<organism evidence="9 10">
    <name type="scientific">Dimargaris verticillata</name>
    <dbReference type="NCBI Taxonomy" id="2761393"/>
    <lineage>
        <taxon>Eukaryota</taxon>
        <taxon>Fungi</taxon>
        <taxon>Fungi incertae sedis</taxon>
        <taxon>Zoopagomycota</taxon>
        <taxon>Kickxellomycotina</taxon>
        <taxon>Dimargaritomycetes</taxon>
        <taxon>Dimargaritales</taxon>
        <taxon>Dimargaritaceae</taxon>
        <taxon>Dimargaris</taxon>
    </lineage>
</organism>
<dbReference type="Pfam" id="PF17171">
    <property type="entry name" value="GST_C_6"/>
    <property type="match status" value="1"/>
</dbReference>
<sequence length="281" mass="31509">MATPLAPLRGLLSQLSFTNFPLKRYDVPPGATPSAAQQWTLYCYGPGFNDDVTSFDPQSLKWIAYLTFAKVDFRIEHCNEPLMSPNGQLPYLTLGRKQCVAADDILALLSEEAVALPTVAPEVTPRMTALIALVENTVGDAVAHYLWCESDNYQALTSAAYTGHYPWPVNRFQACTLRREHTRALTLQPMTGPELYRAALDALRALSDHLGDADKYFFDTETPTLLDAVVFAYLFPILSAPMPQAHFRAQIKEIPRLEPYVRRVWATWFDPSRSPVAELEL</sequence>
<evidence type="ECO:0000256" key="2">
    <source>
        <dbReference type="ARBA" id="ARBA00022448"/>
    </source>
</evidence>
<dbReference type="Pfam" id="PF10568">
    <property type="entry name" value="Tom37"/>
    <property type="match status" value="1"/>
</dbReference>
<proteinExistence type="predicted"/>
<dbReference type="CDD" id="cd03054">
    <property type="entry name" value="GST_N_Metaxin"/>
    <property type="match status" value="1"/>
</dbReference>
<dbReference type="InterPro" id="IPR050931">
    <property type="entry name" value="Mito_Protein_Transport_Metaxin"/>
</dbReference>
<dbReference type="GO" id="GO:0015031">
    <property type="term" value="P:protein transport"/>
    <property type="evidence" value="ECO:0007669"/>
    <property type="project" value="UniProtKB-KW"/>
</dbReference>
<dbReference type="PANTHER" id="PTHR12289:SF41">
    <property type="entry name" value="FAILED AXON CONNECTIONS-RELATED"/>
    <property type="match status" value="1"/>
</dbReference>
<keyword evidence="5" id="KW-0496">Mitochondrion</keyword>
<dbReference type="AlphaFoldDB" id="A0A9W8AY20"/>
<evidence type="ECO:0000256" key="4">
    <source>
        <dbReference type="ARBA" id="ARBA00022927"/>
    </source>
</evidence>
<name>A0A9W8AY20_9FUNG</name>
<dbReference type="InterPro" id="IPR033468">
    <property type="entry name" value="Metaxin_GST"/>
</dbReference>
<evidence type="ECO:0000259" key="7">
    <source>
        <dbReference type="Pfam" id="PF10568"/>
    </source>
</evidence>
<keyword evidence="10" id="KW-1185">Reference proteome</keyword>
<comment type="caution">
    <text evidence="9">The sequence shown here is derived from an EMBL/GenBank/DDBJ whole genome shotgun (WGS) entry which is preliminary data.</text>
</comment>
<evidence type="ECO:0000256" key="1">
    <source>
        <dbReference type="ARBA" id="ARBA00004294"/>
    </source>
</evidence>
<comment type="subcellular location">
    <subcellularLocation>
        <location evidence="1">Mitochondrion outer membrane</location>
    </subcellularLocation>
</comment>